<accession>A0A8J2K215</accession>
<proteinExistence type="predicted"/>
<evidence type="ECO:0000313" key="1">
    <source>
        <dbReference type="EMBL" id="CAG7728113.1"/>
    </source>
</evidence>
<keyword evidence="2" id="KW-1185">Reference proteome</keyword>
<feature type="non-terminal residue" evidence="1">
    <location>
        <position position="1"/>
    </location>
</feature>
<dbReference type="EMBL" id="CAJVCH010158702">
    <property type="protein sequence ID" value="CAG7728113.1"/>
    <property type="molecule type" value="Genomic_DNA"/>
</dbReference>
<sequence length="113" mass="13208">MRYKIPRRTPEDNKQKCLETVSSCQQNLASEKLPTSVNDDSSIEVTSNPFQIGVIMTPKLPEACLVFKQYHFFRDELKRQAIIRPTLSIVIEVLEELREYPIALVRDPWKFLK</sequence>
<comment type="caution">
    <text evidence="1">The sequence shown here is derived from an EMBL/GenBank/DDBJ whole genome shotgun (WGS) entry which is preliminary data.</text>
</comment>
<evidence type="ECO:0000313" key="2">
    <source>
        <dbReference type="Proteomes" id="UP000708208"/>
    </source>
</evidence>
<reference evidence="1" key="1">
    <citation type="submission" date="2021-06" db="EMBL/GenBank/DDBJ databases">
        <authorList>
            <person name="Hodson N. C."/>
            <person name="Mongue J. A."/>
            <person name="Jaron S. K."/>
        </authorList>
    </citation>
    <scope>NUCLEOTIDE SEQUENCE</scope>
</reference>
<dbReference type="Proteomes" id="UP000708208">
    <property type="component" value="Unassembled WGS sequence"/>
</dbReference>
<organism evidence="1 2">
    <name type="scientific">Allacma fusca</name>
    <dbReference type="NCBI Taxonomy" id="39272"/>
    <lineage>
        <taxon>Eukaryota</taxon>
        <taxon>Metazoa</taxon>
        <taxon>Ecdysozoa</taxon>
        <taxon>Arthropoda</taxon>
        <taxon>Hexapoda</taxon>
        <taxon>Collembola</taxon>
        <taxon>Symphypleona</taxon>
        <taxon>Sminthuridae</taxon>
        <taxon>Allacma</taxon>
    </lineage>
</organism>
<gene>
    <name evidence="1" type="ORF">AFUS01_LOCUS16919</name>
</gene>
<name>A0A8J2K215_9HEXA</name>
<dbReference type="AlphaFoldDB" id="A0A8J2K215"/>
<protein>
    <submittedName>
        <fullName evidence="1">Uncharacterized protein</fullName>
    </submittedName>
</protein>